<accession>A0AA92X3M0</accession>
<reference evidence="1 2" key="1">
    <citation type="submission" date="2018-09" db="EMBL/GenBank/DDBJ databases">
        <title>Draft genome of a novel serratia sp. strain with antifungal activity.</title>
        <authorList>
            <person name="Dichmann S.I."/>
            <person name="Park B.P."/>
            <person name="Pathiraja D."/>
            <person name="Choi I.-G."/>
            <person name="Stougaard P."/>
            <person name="Hennessy R.C."/>
        </authorList>
    </citation>
    <scope>NUCLEOTIDE SEQUENCE [LARGE SCALE GENOMIC DNA]</scope>
    <source>
        <strain evidence="1 2">S40</strain>
    </source>
</reference>
<sequence length="50" mass="5327">MRPAHQAILLAILPPGSAANPHVLRVRSGFYALAEDKLAATITPDEQAYA</sequence>
<name>A0AA92X3M0_9GAMM</name>
<dbReference type="AlphaFoldDB" id="A0AA92X3M0"/>
<keyword evidence="2" id="KW-1185">Reference proteome</keyword>
<dbReference type="Proteomes" id="UP000284338">
    <property type="component" value="Unassembled WGS sequence"/>
</dbReference>
<dbReference type="EMBL" id="QYYG01000003">
    <property type="protein sequence ID" value="RJF55521.1"/>
    <property type="molecule type" value="Genomic_DNA"/>
</dbReference>
<gene>
    <name evidence="1" type="ORF">D4100_13725</name>
</gene>
<comment type="caution">
    <text evidence="1">The sequence shown here is derived from an EMBL/GenBank/DDBJ whole genome shotgun (WGS) entry which is preliminary data.</text>
</comment>
<proteinExistence type="predicted"/>
<protein>
    <submittedName>
        <fullName evidence="1">L-asparaginase</fullName>
    </submittedName>
</protein>
<organism evidence="1 2">
    <name type="scientific">Serratia inhibens</name>
    <dbReference type="NCBI Taxonomy" id="2338073"/>
    <lineage>
        <taxon>Bacteria</taxon>
        <taxon>Pseudomonadati</taxon>
        <taxon>Pseudomonadota</taxon>
        <taxon>Gammaproteobacteria</taxon>
        <taxon>Enterobacterales</taxon>
        <taxon>Yersiniaceae</taxon>
        <taxon>Serratia</taxon>
    </lineage>
</organism>
<evidence type="ECO:0000313" key="2">
    <source>
        <dbReference type="Proteomes" id="UP000284338"/>
    </source>
</evidence>
<evidence type="ECO:0000313" key="1">
    <source>
        <dbReference type="EMBL" id="RJF55521.1"/>
    </source>
</evidence>